<reference evidence="2" key="1">
    <citation type="journal article" date="2019" name="Int. J. Syst. Evol. Microbiol.">
        <title>The Global Catalogue of Microorganisms (GCM) 10K type strain sequencing project: providing services to taxonomists for standard genome sequencing and annotation.</title>
        <authorList>
            <consortium name="The Broad Institute Genomics Platform"/>
            <consortium name="The Broad Institute Genome Sequencing Center for Infectious Disease"/>
            <person name="Wu L."/>
            <person name="Ma J."/>
        </authorList>
    </citation>
    <scope>NUCLEOTIDE SEQUENCE [LARGE SCALE GENOMIC DNA]</scope>
    <source>
        <strain evidence="2">JCM 18127</strain>
    </source>
</reference>
<dbReference type="EMBL" id="BAABIM010000004">
    <property type="protein sequence ID" value="GAA4695634.1"/>
    <property type="molecule type" value="Genomic_DNA"/>
</dbReference>
<name>A0ABP8WYF2_9ACTN</name>
<gene>
    <name evidence="1" type="ORF">GCM10023226_37530</name>
</gene>
<dbReference type="RefSeq" id="WP_345268948.1">
    <property type="nucleotide sequence ID" value="NZ_BAABIM010000004.1"/>
</dbReference>
<sequence length="203" mass="22882">MPTPQGGADENTGAHRYQWFDQMLGMFPPGRLIDLGAGHGAFSRRAADRGWKATALDARGDRYPDDDPRVDWQVGDVRDVDLTAYDLVVNLGLFYHLTLDDQLDLLGRTRGIPMILDTHVANDRPVPMKRSLSKPVTLQGYTGRLYTEPDQTTNSPASWGNDQSFWPRTRDLYAMLGAFGYDVLTATPWYLPSRTFFLCLPKQ</sequence>
<organism evidence="1 2">
    <name type="scientific">Nocardioides nanhaiensis</name>
    <dbReference type="NCBI Taxonomy" id="1476871"/>
    <lineage>
        <taxon>Bacteria</taxon>
        <taxon>Bacillati</taxon>
        <taxon>Actinomycetota</taxon>
        <taxon>Actinomycetes</taxon>
        <taxon>Propionibacteriales</taxon>
        <taxon>Nocardioidaceae</taxon>
        <taxon>Nocardioides</taxon>
    </lineage>
</organism>
<proteinExistence type="predicted"/>
<protein>
    <recommendedName>
        <fullName evidence="3">Class I SAM-dependent methyltransferase</fullName>
    </recommendedName>
</protein>
<accession>A0ABP8WYF2</accession>
<dbReference type="Gene3D" id="3.40.50.150">
    <property type="entry name" value="Vaccinia Virus protein VP39"/>
    <property type="match status" value="1"/>
</dbReference>
<evidence type="ECO:0000313" key="1">
    <source>
        <dbReference type="EMBL" id="GAA4695634.1"/>
    </source>
</evidence>
<evidence type="ECO:0008006" key="3">
    <source>
        <dbReference type="Google" id="ProtNLM"/>
    </source>
</evidence>
<keyword evidence="2" id="KW-1185">Reference proteome</keyword>
<comment type="caution">
    <text evidence="1">The sequence shown here is derived from an EMBL/GenBank/DDBJ whole genome shotgun (WGS) entry which is preliminary data.</text>
</comment>
<dbReference type="InterPro" id="IPR029063">
    <property type="entry name" value="SAM-dependent_MTases_sf"/>
</dbReference>
<dbReference type="SUPFAM" id="SSF53335">
    <property type="entry name" value="S-adenosyl-L-methionine-dependent methyltransferases"/>
    <property type="match status" value="1"/>
</dbReference>
<dbReference type="CDD" id="cd02440">
    <property type="entry name" value="AdoMet_MTases"/>
    <property type="match status" value="1"/>
</dbReference>
<evidence type="ECO:0000313" key="2">
    <source>
        <dbReference type="Proteomes" id="UP001500621"/>
    </source>
</evidence>
<dbReference type="Proteomes" id="UP001500621">
    <property type="component" value="Unassembled WGS sequence"/>
</dbReference>